<sequence length="90" mass="9154">MRCGRGVTRRLGAETVLISVAGMPPERAAAGAAPAAETRSDGLDLAGGEAGGSYASDLVAFTRATIDKHMAGNRHGTWRKGRGSQQSTAG</sequence>
<reference evidence="2 3" key="1">
    <citation type="submission" date="2018-04" db="EMBL/GenBank/DDBJ databases">
        <title>Genomic Encyclopedia of Type Strains, Phase III (KMG-III): the genomes of soil and plant-associated and newly described type strains.</title>
        <authorList>
            <person name="Whitman W."/>
        </authorList>
    </citation>
    <scope>NUCLEOTIDE SEQUENCE [LARGE SCALE GENOMIC DNA]</scope>
    <source>
        <strain evidence="2 3">JA192</strain>
    </source>
</reference>
<proteinExistence type="predicted"/>
<evidence type="ECO:0000313" key="2">
    <source>
        <dbReference type="EMBL" id="PTM75605.1"/>
    </source>
</evidence>
<keyword evidence="3" id="KW-1185">Reference proteome</keyword>
<dbReference type="EMBL" id="PZZW01000011">
    <property type="protein sequence ID" value="PTM75605.1"/>
    <property type="molecule type" value="Genomic_DNA"/>
</dbReference>
<evidence type="ECO:0000313" key="3">
    <source>
        <dbReference type="Proteomes" id="UP000240800"/>
    </source>
</evidence>
<comment type="caution">
    <text evidence="2">The sequence shown here is derived from an EMBL/GenBank/DDBJ whole genome shotgun (WGS) entry which is preliminary data.</text>
</comment>
<gene>
    <name evidence="2" type="ORF">C8J29_11185</name>
</gene>
<dbReference type="Proteomes" id="UP000240800">
    <property type="component" value="Unassembled WGS sequence"/>
</dbReference>
<protein>
    <submittedName>
        <fullName evidence="2">Uncharacterized protein</fullName>
    </submittedName>
</protein>
<name>A0ABX5J3J2_9RHOB</name>
<organism evidence="2 3">
    <name type="scientific">Cereibacter johrii</name>
    <dbReference type="NCBI Taxonomy" id="445629"/>
    <lineage>
        <taxon>Bacteria</taxon>
        <taxon>Pseudomonadati</taxon>
        <taxon>Pseudomonadota</taxon>
        <taxon>Alphaproteobacteria</taxon>
        <taxon>Rhodobacterales</taxon>
        <taxon>Paracoccaceae</taxon>
        <taxon>Cereibacter</taxon>
    </lineage>
</organism>
<dbReference type="RefSeq" id="WP_235836954.1">
    <property type="nucleotide sequence ID" value="NZ_MABH01000122.1"/>
</dbReference>
<evidence type="ECO:0000256" key="1">
    <source>
        <dbReference type="SAM" id="MobiDB-lite"/>
    </source>
</evidence>
<feature type="region of interest" description="Disordered" evidence="1">
    <location>
        <begin position="71"/>
        <end position="90"/>
    </location>
</feature>
<feature type="region of interest" description="Disordered" evidence="1">
    <location>
        <begin position="23"/>
        <end position="47"/>
    </location>
</feature>
<accession>A0ABX5J3J2</accession>